<dbReference type="GO" id="GO:0051666">
    <property type="term" value="P:actin cortical patch localization"/>
    <property type="evidence" value="ECO:0007669"/>
    <property type="project" value="InterPro"/>
</dbReference>
<dbReference type="EMBL" id="JANBOI010001611">
    <property type="protein sequence ID" value="KAJ1726352.1"/>
    <property type="molecule type" value="Genomic_DNA"/>
</dbReference>
<feature type="region of interest" description="Disordered" evidence="3">
    <location>
        <begin position="292"/>
        <end position="327"/>
    </location>
</feature>
<evidence type="ECO:0000259" key="4">
    <source>
        <dbReference type="PROSITE" id="PS50002"/>
    </source>
</evidence>
<dbReference type="Pfam" id="PF00018">
    <property type="entry name" value="SH3_1"/>
    <property type="match status" value="1"/>
</dbReference>
<dbReference type="InterPro" id="IPR046982">
    <property type="entry name" value="BIN3/RVS161-like"/>
</dbReference>
<dbReference type="GO" id="GO:0097320">
    <property type="term" value="P:plasma membrane tubulation"/>
    <property type="evidence" value="ECO:0007669"/>
    <property type="project" value="TreeGrafter"/>
</dbReference>
<organism evidence="6 7">
    <name type="scientific">Coemansia biformis</name>
    <dbReference type="NCBI Taxonomy" id="1286918"/>
    <lineage>
        <taxon>Eukaryota</taxon>
        <taxon>Fungi</taxon>
        <taxon>Fungi incertae sedis</taxon>
        <taxon>Zoopagomycota</taxon>
        <taxon>Kickxellomycotina</taxon>
        <taxon>Kickxellomycetes</taxon>
        <taxon>Kickxellales</taxon>
        <taxon>Kickxellaceae</taxon>
        <taxon>Coemansia</taxon>
    </lineage>
</organism>
<reference evidence="6" key="1">
    <citation type="submission" date="2022-07" db="EMBL/GenBank/DDBJ databases">
        <title>Phylogenomic reconstructions and comparative analyses of Kickxellomycotina fungi.</title>
        <authorList>
            <person name="Reynolds N.K."/>
            <person name="Stajich J.E."/>
            <person name="Barry K."/>
            <person name="Grigoriev I.V."/>
            <person name="Crous P."/>
            <person name="Smith M.E."/>
        </authorList>
    </citation>
    <scope>NUCLEOTIDE SEQUENCE</scope>
    <source>
        <strain evidence="6">BCRC 34381</strain>
    </source>
</reference>
<keyword evidence="1 2" id="KW-0728">SH3 domain</keyword>
<dbReference type="PRINTS" id="PR00452">
    <property type="entry name" value="SH3DOMAIN"/>
</dbReference>
<dbReference type="GO" id="GO:0008289">
    <property type="term" value="F:lipid binding"/>
    <property type="evidence" value="ECO:0007669"/>
    <property type="project" value="TreeGrafter"/>
</dbReference>
<dbReference type="Pfam" id="PF03114">
    <property type="entry name" value="BAR"/>
    <property type="match status" value="1"/>
</dbReference>
<dbReference type="AlphaFoldDB" id="A0A9W7Y962"/>
<dbReference type="PANTHER" id="PTHR47174">
    <property type="entry name" value="BRIDGING INTEGRATOR 3"/>
    <property type="match status" value="1"/>
</dbReference>
<name>A0A9W7Y962_9FUNG</name>
<dbReference type="SMART" id="SM00326">
    <property type="entry name" value="SH3"/>
    <property type="match status" value="1"/>
</dbReference>
<feature type="region of interest" description="Disordered" evidence="3">
    <location>
        <begin position="366"/>
        <end position="416"/>
    </location>
</feature>
<feature type="compositionally biased region" description="Pro residues" evidence="3">
    <location>
        <begin position="402"/>
        <end position="412"/>
    </location>
</feature>
<dbReference type="OrthoDB" id="5971719at2759"/>
<dbReference type="SMART" id="SM00721">
    <property type="entry name" value="BAR"/>
    <property type="match status" value="1"/>
</dbReference>
<dbReference type="PANTHER" id="PTHR47174:SF1">
    <property type="entry name" value="REDUCED VIABILITY UPON STARVATION PROTEIN 167"/>
    <property type="match status" value="1"/>
</dbReference>
<dbReference type="SUPFAM" id="SSF103657">
    <property type="entry name" value="BAR/IMD domain-like"/>
    <property type="match status" value="1"/>
</dbReference>
<dbReference type="GO" id="GO:0006897">
    <property type="term" value="P:endocytosis"/>
    <property type="evidence" value="ECO:0007669"/>
    <property type="project" value="InterPro"/>
</dbReference>
<comment type="caution">
    <text evidence="6">The sequence shown here is derived from an EMBL/GenBank/DDBJ whole genome shotgun (WGS) entry which is preliminary data.</text>
</comment>
<evidence type="ECO:0000256" key="1">
    <source>
        <dbReference type="ARBA" id="ARBA00022443"/>
    </source>
</evidence>
<dbReference type="InterPro" id="IPR036028">
    <property type="entry name" value="SH3-like_dom_sf"/>
</dbReference>
<feature type="non-terminal residue" evidence="6">
    <location>
        <position position="1"/>
    </location>
</feature>
<dbReference type="GO" id="GO:0015629">
    <property type="term" value="C:actin cytoskeleton"/>
    <property type="evidence" value="ECO:0007669"/>
    <property type="project" value="TreeGrafter"/>
</dbReference>
<dbReference type="GO" id="GO:0031097">
    <property type="term" value="C:medial cortex"/>
    <property type="evidence" value="ECO:0007669"/>
    <property type="project" value="TreeGrafter"/>
</dbReference>
<dbReference type="PROSITE" id="PS50002">
    <property type="entry name" value="SH3"/>
    <property type="match status" value="1"/>
</dbReference>
<sequence>AKIGRGGSTADPEFDELKERFVQMERVTKELFQQTAQFRDGLRGLLVYQSAYLEQVLAMYRPISTDPDGVAQPVGSYTDEGASPELLRVAEDFRNRVASIHSNTDERLVRLDMSVVAPIQELMALMRNIHKVIQKRDHKLVDYDRYKTAVEKAEAKEASEGQRRLPEERAFQKHGAQYQEASRQYNYFNDMLKAELRQLLDLRQAFVDPIFLKFFRLQEELYTSIYRGFTDAARICPALDLTTPVLTGWQPKWDHANNSLRSIDLWGTGQMNIVPYDVEPANKSMFDSVKGTFRKKDKNPTPATASSTFAGSPGMTTQSPASSTHGSLGYSANTGPYAAGAAAAAAAAAPAPAPAPVDNKQQLPYGAAARSSTSPYPPPPAAALSSPYPPPPAAAAQSTYPPVLPPPPPPAKARPDAGAQYVKALYDFAGEASDLAFREGDRIELLERTADRDDWWTGRLNGRVGTFPGTYVEDM</sequence>
<evidence type="ECO:0000313" key="7">
    <source>
        <dbReference type="Proteomes" id="UP001143981"/>
    </source>
</evidence>
<feature type="compositionally biased region" description="Polar residues" evidence="3">
    <location>
        <begin position="301"/>
        <end position="327"/>
    </location>
</feature>
<evidence type="ECO:0000259" key="5">
    <source>
        <dbReference type="PROSITE" id="PS51021"/>
    </source>
</evidence>
<gene>
    <name evidence="6" type="primary">hob1</name>
    <name evidence="6" type="ORF">LPJ61_005245</name>
</gene>
<protein>
    <submittedName>
        <fullName evidence="6">BAR adaptor protein Hob1</fullName>
    </submittedName>
</protein>
<dbReference type="Proteomes" id="UP001143981">
    <property type="component" value="Unassembled WGS sequence"/>
</dbReference>
<keyword evidence="7" id="KW-1185">Reference proteome</keyword>
<evidence type="ECO:0000256" key="3">
    <source>
        <dbReference type="SAM" id="MobiDB-lite"/>
    </source>
</evidence>
<feature type="domain" description="BAR" evidence="5">
    <location>
        <begin position="1"/>
        <end position="262"/>
    </location>
</feature>
<feature type="compositionally biased region" description="Pro residues" evidence="3">
    <location>
        <begin position="375"/>
        <end position="393"/>
    </location>
</feature>
<feature type="domain" description="SH3" evidence="4">
    <location>
        <begin position="417"/>
        <end position="475"/>
    </location>
</feature>
<dbReference type="GO" id="GO:0043332">
    <property type="term" value="C:mating projection tip"/>
    <property type="evidence" value="ECO:0007669"/>
    <property type="project" value="TreeGrafter"/>
</dbReference>
<dbReference type="InterPro" id="IPR027267">
    <property type="entry name" value="AH/BAR_dom_sf"/>
</dbReference>
<dbReference type="InterPro" id="IPR004148">
    <property type="entry name" value="BAR_dom"/>
</dbReference>
<dbReference type="PROSITE" id="PS51021">
    <property type="entry name" value="BAR"/>
    <property type="match status" value="1"/>
</dbReference>
<accession>A0A9W7Y962</accession>
<dbReference type="Gene3D" id="1.20.1270.60">
    <property type="entry name" value="Arfaptin homology (AH) domain/BAR domain"/>
    <property type="match status" value="1"/>
</dbReference>
<dbReference type="InterPro" id="IPR001452">
    <property type="entry name" value="SH3_domain"/>
</dbReference>
<dbReference type="Gene3D" id="2.30.30.40">
    <property type="entry name" value="SH3 Domains"/>
    <property type="match status" value="1"/>
</dbReference>
<proteinExistence type="predicted"/>
<dbReference type="SUPFAM" id="SSF50044">
    <property type="entry name" value="SH3-domain"/>
    <property type="match status" value="1"/>
</dbReference>
<evidence type="ECO:0000313" key="6">
    <source>
        <dbReference type="EMBL" id="KAJ1726352.1"/>
    </source>
</evidence>
<evidence type="ECO:0000256" key="2">
    <source>
        <dbReference type="PROSITE-ProRule" id="PRU00192"/>
    </source>
</evidence>
<dbReference type="GO" id="GO:1990528">
    <property type="term" value="C:Rvs161p-Rvs167p complex"/>
    <property type="evidence" value="ECO:0007669"/>
    <property type="project" value="TreeGrafter"/>
</dbReference>